<name>A0A517R9Y6_9PLAN</name>
<feature type="region of interest" description="Disordered" evidence="1">
    <location>
        <begin position="385"/>
        <end position="404"/>
    </location>
</feature>
<dbReference type="EMBL" id="CP036269">
    <property type="protein sequence ID" value="QDT40707.1"/>
    <property type="molecule type" value="Genomic_DNA"/>
</dbReference>
<organism evidence="3 4">
    <name type="scientific">Gimesia alba</name>
    <dbReference type="NCBI Taxonomy" id="2527973"/>
    <lineage>
        <taxon>Bacteria</taxon>
        <taxon>Pseudomonadati</taxon>
        <taxon>Planctomycetota</taxon>
        <taxon>Planctomycetia</taxon>
        <taxon>Planctomycetales</taxon>
        <taxon>Planctomycetaceae</taxon>
        <taxon>Gimesia</taxon>
    </lineage>
</organism>
<keyword evidence="2" id="KW-0472">Membrane</keyword>
<keyword evidence="2" id="KW-0812">Transmembrane</keyword>
<evidence type="ECO:0000313" key="3">
    <source>
        <dbReference type="EMBL" id="QDT40707.1"/>
    </source>
</evidence>
<evidence type="ECO:0000256" key="1">
    <source>
        <dbReference type="SAM" id="MobiDB-lite"/>
    </source>
</evidence>
<dbReference type="RefSeq" id="WP_145211101.1">
    <property type="nucleotide sequence ID" value="NZ_CP036269.1"/>
</dbReference>
<evidence type="ECO:0000256" key="2">
    <source>
        <dbReference type="SAM" id="Phobius"/>
    </source>
</evidence>
<feature type="transmembrane region" description="Helical" evidence="2">
    <location>
        <begin position="132"/>
        <end position="151"/>
    </location>
</feature>
<proteinExistence type="predicted"/>
<evidence type="ECO:0000313" key="4">
    <source>
        <dbReference type="Proteomes" id="UP000317171"/>
    </source>
</evidence>
<reference evidence="3 4" key="1">
    <citation type="submission" date="2019-02" db="EMBL/GenBank/DDBJ databases">
        <title>Deep-cultivation of Planctomycetes and their phenomic and genomic characterization uncovers novel biology.</title>
        <authorList>
            <person name="Wiegand S."/>
            <person name="Jogler M."/>
            <person name="Boedeker C."/>
            <person name="Pinto D."/>
            <person name="Vollmers J."/>
            <person name="Rivas-Marin E."/>
            <person name="Kohn T."/>
            <person name="Peeters S.H."/>
            <person name="Heuer A."/>
            <person name="Rast P."/>
            <person name="Oberbeckmann S."/>
            <person name="Bunk B."/>
            <person name="Jeske O."/>
            <person name="Meyerdierks A."/>
            <person name="Storesund J.E."/>
            <person name="Kallscheuer N."/>
            <person name="Luecker S."/>
            <person name="Lage O.M."/>
            <person name="Pohl T."/>
            <person name="Merkel B.J."/>
            <person name="Hornburger P."/>
            <person name="Mueller R.-W."/>
            <person name="Bruemmer F."/>
            <person name="Labrenz M."/>
            <person name="Spormann A.M."/>
            <person name="Op den Camp H."/>
            <person name="Overmann J."/>
            <person name="Amann R."/>
            <person name="Jetten M.S.M."/>
            <person name="Mascher T."/>
            <person name="Medema M.H."/>
            <person name="Devos D.P."/>
            <person name="Kaster A.-K."/>
            <person name="Ovreas L."/>
            <person name="Rohde M."/>
            <person name="Galperin M.Y."/>
            <person name="Jogler C."/>
        </authorList>
    </citation>
    <scope>NUCLEOTIDE SEQUENCE [LARGE SCALE GENOMIC DNA]</scope>
    <source>
        <strain evidence="3 4">Pan241w</strain>
    </source>
</reference>
<keyword evidence="4" id="KW-1185">Reference proteome</keyword>
<sequence>MINFKCPHCNFAIRVPDGAAGKKGTCKFCNRVVQVPTIQNETKESLTSSTPSNDSPIFFDCDDVGSNDRKYLVGFSFLVVLALLTSQAFPTPSAWLGRILLVLCVASLIPVVKKHSLQFLRINEGNNWRTNLKLGVFAFIGMILISVSQAGSDRIAEVTRLTEEKAEEEAVKKAELQRLTKKANERVVSAVKTAEIYWQYDNSSKVEETLVSAGNIPHATNFQPIQELRNRMADAQVKDLVSEATELIKAGNIDKGREVVLKALAVPHASSVSQVKKLDNHILNATDAKYNKSRVLKLSDAEFQELQKSGQLPQQFISGFQELDTRIAQLAEVHVKEIVSQRKRELERRERERLAAIAAQKASEEKRLLELAAAKEKMQIARKNKEEALNSRDGSHGTKASVPINQPDSVTVYITNTGTKYHRGSCRHLKKSKIAITLERARAQYSPCKVCNPP</sequence>
<accession>A0A517R9Y6</accession>
<dbReference type="KEGG" id="gaz:Pan241w_07650"/>
<feature type="compositionally biased region" description="Basic and acidic residues" evidence="1">
    <location>
        <begin position="385"/>
        <end position="396"/>
    </location>
</feature>
<feature type="transmembrane region" description="Helical" evidence="2">
    <location>
        <begin position="71"/>
        <end position="89"/>
    </location>
</feature>
<dbReference type="Proteomes" id="UP000317171">
    <property type="component" value="Chromosome"/>
</dbReference>
<protein>
    <submittedName>
        <fullName evidence="3">Uncharacterized protein</fullName>
    </submittedName>
</protein>
<feature type="transmembrane region" description="Helical" evidence="2">
    <location>
        <begin position="95"/>
        <end position="112"/>
    </location>
</feature>
<gene>
    <name evidence="3" type="ORF">Pan241w_07650</name>
</gene>
<dbReference type="OrthoDB" id="9805504at2"/>
<keyword evidence="2" id="KW-1133">Transmembrane helix</keyword>
<dbReference type="AlphaFoldDB" id="A0A517R9Y6"/>